<dbReference type="EMBL" id="SRMA01026574">
    <property type="protein sequence ID" value="TRY82140.1"/>
    <property type="molecule type" value="Genomic_DNA"/>
</dbReference>
<evidence type="ECO:0000256" key="1">
    <source>
        <dbReference type="SAM" id="MobiDB-lite"/>
    </source>
</evidence>
<dbReference type="OrthoDB" id="10063592at2759"/>
<proteinExistence type="predicted"/>
<sequence>MHSPEPTLLAPPPDSLSDRFPPDYGWMTPGRRSPLPVRLEVPGAGASGYDPEYFYTHC</sequence>
<evidence type="ECO:0000313" key="3">
    <source>
        <dbReference type="Proteomes" id="UP000316079"/>
    </source>
</evidence>
<gene>
    <name evidence="2" type="ORF">DNTS_009454</name>
</gene>
<name>A0A553PWT0_9TELE</name>
<dbReference type="Proteomes" id="UP000316079">
    <property type="component" value="Unassembled WGS sequence"/>
</dbReference>
<organism evidence="2 3">
    <name type="scientific">Danionella cerebrum</name>
    <dbReference type="NCBI Taxonomy" id="2873325"/>
    <lineage>
        <taxon>Eukaryota</taxon>
        <taxon>Metazoa</taxon>
        <taxon>Chordata</taxon>
        <taxon>Craniata</taxon>
        <taxon>Vertebrata</taxon>
        <taxon>Euteleostomi</taxon>
        <taxon>Actinopterygii</taxon>
        <taxon>Neopterygii</taxon>
        <taxon>Teleostei</taxon>
        <taxon>Ostariophysi</taxon>
        <taxon>Cypriniformes</taxon>
        <taxon>Danionidae</taxon>
        <taxon>Danioninae</taxon>
        <taxon>Danionella</taxon>
    </lineage>
</organism>
<comment type="caution">
    <text evidence="2">The sequence shown here is derived from an EMBL/GenBank/DDBJ whole genome shotgun (WGS) entry which is preliminary data.</text>
</comment>
<reference evidence="2 3" key="1">
    <citation type="journal article" date="2019" name="Sci. Data">
        <title>Hybrid genome assembly and annotation of Danionella translucida.</title>
        <authorList>
            <person name="Kadobianskyi M."/>
            <person name="Schulze L."/>
            <person name="Schuelke M."/>
            <person name="Judkewitz B."/>
        </authorList>
    </citation>
    <scope>NUCLEOTIDE SEQUENCE [LARGE SCALE GENOMIC DNA]</scope>
    <source>
        <strain evidence="2 3">Bolton</strain>
    </source>
</reference>
<feature type="region of interest" description="Disordered" evidence="1">
    <location>
        <begin position="1"/>
        <end position="20"/>
    </location>
</feature>
<dbReference type="AlphaFoldDB" id="A0A553PWT0"/>
<protein>
    <submittedName>
        <fullName evidence="2">Uncharacterized protein</fullName>
    </submittedName>
</protein>
<accession>A0A553PWT0</accession>
<keyword evidence="3" id="KW-1185">Reference proteome</keyword>
<evidence type="ECO:0000313" key="2">
    <source>
        <dbReference type="EMBL" id="TRY82140.1"/>
    </source>
</evidence>